<comment type="subunit">
    <text evidence="2">Interacts with TRM9.</text>
</comment>
<dbReference type="AlphaFoldDB" id="A0A0P1BK99"/>
<dbReference type="PANTHER" id="PTHR12773:SF0">
    <property type="entry name" value="MULTIFUNCTIONAL METHYLTRANSFERASE SUBUNIT TRM112-LIKE PROTEIN"/>
    <property type="match status" value="1"/>
</dbReference>
<comment type="similarity">
    <text evidence="1">Belongs to the TRM112 family.</text>
</comment>
<dbReference type="Proteomes" id="UP000054845">
    <property type="component" value="Unassembled WGS sequence"/>
</dbReference>
<dbReference type="OrthoDB" id="2187549at2759"/>
<sequence length="147" mass="16237">MARLALVTAATRHPPSAKMRLLTHNLLACHAKSCVSTSNNFPLSFKEVQLELIEADFNEAFLRGFLNKVDWNALVVASRQLGDASLPEKGPDPTDPMLDDGTLKALHHVLLEIHVIEGQMVCPNCAHIFQIRNGIPNMLLAEHEVPK</sequence>
<name>A0A0P1BK99_9BASI</name>
<dbReference type="GO" id="GO:0070476">
    <property type="term" value="P:rRNA (guanine-N7)-methylation"/>
    <property type="evidence" value="ECO:0007669"/>
    <property type="project" value="TreeGrafter"/>
</dbReference>
<dbReference type="CDD" id="cd21089">
    <property type="entry name" value="Trm112-like"/>
    <property type="match status" value="1"/>
</dbReference>
<dbReference type="EMBL" id="CCYA01000391">
    <property type="protein sequence ID" value="CEH16827.1"/>
    <property type="molecule type" value="Genomic_DNA"/>
</dbReference>
<evidence type="ECO:0000256" key="1">
    <source>
        <dbReference type="ARBA" id="ARBA00007980"/>
    </source>
</evidence>
<evidence type="ECO:0000256" key="2">
    <source>
        <dbReference type="ARBA" id="ARBA00065633"/>
    </source>
</evidence>
<dbReference type="Pfam" id="PF03966">
    <property type="entry name" value="Trm112p"/>
    <property type="match status" value="1"/>
</dbReference>
<dbReference type="GO" id="GO:0030488">
    <property type="term" value="P:tRNA methylation"/>
    <property type="evidence" value="ECO:0007669"/>
    <property type="project" value="TreeGrafter"/>
</dbReference>
<proteinExistence type="inferred from homology"/>
<protein>
    <submittedName>
        <fullName evidence="3">Uncharacterized conserved protein</fullName>
    </submittedName>
</protein>
<dbReference type="FunFam" id="2.20.25.10:FF:000018">
    <property type="entry name" value="Multifunctional methyltransferase subunit TRM112-like B"/>
    <property type="match status" value="1"/>
</dbReference>
<dbReference type="Gene3D" id="2.20.25.10">
    <property type="match status" value="1"/>
</dbReference>
<reference evidence="3 4" key="1">
    <citation type="submission" date="2014-09" db="EMBL/GenBank/DDBJ databases">
        <authorList>
            <person name="Magalhaes I.L.F."/>
            <person name="Oliveira U."/>
            <person name="Santos F.R."/>
            <person name="Vidigal T.H.D.A."/>
            <person name="Brescovit A.D."/>
            <person name="Santos A.J."/>
        </authorList>
    </citation>
    <scope>NUCLEOTIDE SEQUENCE [LARGE SCALE GENOMIC DNA]</scope>
</reference>
<organism evidence="3 4">
    <name type="scientific">Ceraceosorus bombacis</name>
    <dbReference type="NCBI Taxonomy" id="401625"/>
    <lineage>
        <taxon>Eukaryota</taxon>
        <taxon>Fungi</taxon>
        <taxon>Dikarya</taxon>
        <taxon>Basidiomycota</taxon>
        <taxon>Ustilaginomycotina</taxon>
        <taxon>Exobasidiomycetes</taxon>
        <taxon>Ceraceosorales</taxon>
        <taxon>Ceraceosoraceae</taxon>
        <taxon>Ceraceosorus</taxon>
    </lineage>
</organism>
<dbReference type="InterPro" id="IPR005651">
    <property type="entry name" value="Trm112-like"/>
</dbReference>
<dbReference type="SUPFAM" id="SSF158997">
    <property type="entry name" value="Trm112p-like"/>
    <property type="match status" value="1"/>
</dbReference>
<dbReference type="PANTHER" id="PTHR12773">
    <property type="entry name" value="UPF0315 PROTEIN-RELATED"/>
    <property type="match status" value="1"/>
</dbReference>
<evidence type="ECO:0000313" key="3">
    <source>
        <dbReference type="EMBL" id="CEH16827.1"/>
    </source>
</evidence>
<dbReference type="STRING" id="401625.A0A0P1BK99"/>
<accession>A0A0P1BK99</accession>
<keyword evidence="4" id="KW-1185">Reference proteome</keyword>
<dbReference type="InterPro" id="IPR039127">
    <property type="entry name" value="Trm112"/>
</dbReference>
<dbReference type="GO" id="GO:0046982">
    <property type="term" value="F:protein heterodimerization activity"/>
    <property type="evidence" value="ECO:0007669"/>
    <property type="project" value="InterPro"/>
</dbReference>
<evidence type="ECO:0000313" key="4">
    <source>
        <dbReference type="Proteomes" id="UP000054845"/>
    </source>
</evidence>